<feature type="coiled-coil region" evidence="1">
    <location>
        <begin position="227"/>
        <end position="261"/>
    </location>
</feature>
<dbReference type="AlphaFoldDB" id="A0A9Q1GYW6"/>
<dbReference type="PANTHER" id="PTHR38580">
    <property type="entry name" value="COILED-COIL DOMAIN-CONTAINING PROTEIN 192"/>
    <property type="match status" value="1"/>
</dbReference>
<evidence type="ECO:0000313" key="3">
    <source>
        <dbReference type="EMBL" id="KAJ8029502.1"/>
    </source>
</evidence>
<reference evidence="3" key="1">
    <citation type="submission" date="2021-10" db="EMBL/GenBank/DDBJ databases">
        <title>Tropical sea cucumber genome reveals ecological adaptation and Cuvierian tubules defense mechanism.</title>
        <authorList>
            <person name="Chen T."/>
        </authorList>
    </citation>
    <scope>NUCLEOTIDE SEQUENCE</scope>
    <source>
        <strain evidence="3">Nanhai2018</strain>
        <tissue evidence="3">Muscle</tissue>
    </source>
</reference>
<dbReference type="Proteomes" id="UP001152320">
    <property type="component" value="Chromosome 14"/>
</dbReference>
<dbReference type="PANTHER" id="PTHR38580:SF1">
    <property type="entry name" value="COILED-COIL DOMAIN-CONTAINING PROTEIN 192"/>
    <property type="match status" value="1"/>
</dbReference>
<evidence type="ECO:0000313" key="4">
    <source>
        <dbReference type="Proteomes" id="UP001152320"/>
    </source>
</evidence>
<accession>A0A9Q1GYW6</accession>
<organism evidence="3 4">
    <name type="scientific">Holothuria leucospilota</name>
    <name type="common">Black long sea cucumber</name>
    <name type="synonym">Mertensiothuria leucospilota</name>
    <dbReference type="NCBI Taxonomy" id="206669"/>
    <lineage>
        <taxon>Eukaryota</taxon>
        <taxon>Metazoa</taxon>
        <taxon>Echinodermata</taxon>
        <taxon>Eleutherozoa</taxon>
        <taxon>Echinozoa</taxon>
        <taxon>Holothuroidea</taxon>
        <taxon>Aspidochirotacea</taxon>
        <taxon>Aspidochirotida</taxon>
        <taxon>Holothuriidae</taxon>
        <taxon>Holothuria</taxon>
    </lineage>
</organism>
<keyword evidence="4" id="KW-1185">Reference proteome</keyword>
<dbReference type="Gene3D" id="1.10.287.1490">
    <property type="match status" value="1"/>
</dbReference>
<feature type="coiled-coil region" evidence="1">
    <location>
        <begin position="148"/>
        <end position="186"/>
    </location>
</feature>
<feature type="coiled-coil region" evidence="1">
    <location>
        <begin position="41"/>
        <end position="117"/>
    </location>
</feature>
<feature type="compositionally biased region" description="Basic and acidic residues" evidence="2">
    <location>
        <begin position="331"/>
        <end position="345"/>
    </location>
</feature>
<dbReference type="OrthoDB" id="6111632at2759"/>
<name>A0A9Q1GYW6_HOLLE</name>
<feature type="region of interest" description="Disordered" evidence="2">
    <location>
        <begin position="392"/>
        <end position="416"/>
    </location>
</feature>
<dbReference type="InterPro" id="IPR038817">
    <property type="entry name" value="CCDC192"/>
</dbReference>
<comment type="caution">
    <text evidence="3">The sequence shown here is derived from an EMBL/GenBank/DDBJ whole genome shotgun (WGS) entry which is preliminary data.</text>
</comment>
<keyword evidence="1" id="KW-0175">Coiled coil</keyword>
<evidence type="ECO:0000256" key="2">
    <source>
        <dbReference type="SAM" id="MobiDB-lite"/>
    </source>
</evidence>
<feature type="region of interest" description="Disordered" evidence="2">
    <location>
        <begin position="266"/>
        <end position="357"/>
    </location>
</feature>
<sequence>MGHGASASVKKSRVQLDDLPENGEILWGNRSNSDGCIVETLNSSKTKVELLEQQVDEYLDLLQSAEEELEKVQQEAEKYKNQLVVAESAKLDLTDRIEELEDQLSSLQSQIDSDSTQELSRALHEKDQEIETLHVNLEKLSGDISTVKTKYRERLKSMKSALVETKQEQSMKIYQMKEEIKVLEDENSKLLGSCRCKSVASADLQDSIPSDTEEQTSNDVDPRNNLIVELSNQVNQQEVLIEELKEQLRQKDELLKSRTLDEKLNKRIISNHHSSTAEHDIRVKRKHVKSGRSSSAQERTSHYDLSHTGDSRSVLRHGSADAVRGMAAARQTDRHGTSLREHHQSDVLGTSSGTKVKHKNEDLSVSIVEDKDSIRRGNAITPVSDNVNICGSSDNLRKGRTRKSTKRRSQPLPPVTVDTYACGNRDHVLDFDGRNDSFETG</sequence>
<feature type="compositionally biased region" description="Basic and acidic residues" evidence="2">
    <location>
        <begin position="299"/>
        <end position="310"/>
    </location>
</feature>
<evidence type="ECO:0000256" key="1">
    <source>
        <dbReference type="SAM" id="Coils"/>
    </source>
</evidence>
<proteinExistence type="predicted"/>
<gene>
    <name evidence="3" type="ORF">HOLleu_28913</name>
</gene>
<feature type="compositionally biased region" description="Basic residues" evidence="2">
    <location>
        <begin position="398"/>
        <end position="409"/>
    </location>
</feature>
<dbReference type="EMBL" id="JAIZAY010000014">
    <property type="protein sequence ID" value="KAJ8029502.1"/>
    <property type="molecule type" value="Genomic_DNA"/>
</dbReference>
<protein>
    <submittedName>
        <fullName evidence="3">Uncharacterized protein</fullName>
    </submittedName>
</protein>